<sequence>MSSETKHSAISEIVNNKQLKIKVDEAFKKEESYEWIIGLCKQYGVDVSKSTLTRYKKKVEEAQETGVSIEDIADKRQVSSIDSKEVSSFGDVQPLISHVQALDDFIQKGYEGMQVSGNYPSPKDYLKAIELYAKITDNRDKGLTIQGLKEIKLREEAKTQAMSQVIAKYIPVEKHEEVAKDLEKAEKEFYDSLNMSDAQRKISKELREAGIDE</sequence>
<evidence type="ECO:0000313" key="2">
    <source>
        <dbReference type="Proteomes" id="UP000308874"/>
    </source>
</evidence>
<accession>A0A4Y5FHP4</accession>
<keyword evidence="2" id="KW-1185">Reference proteome</keyword>
<dbReference type="EMBL" id="MK504443">
    <property type="protein sequence ID" value="QBJ03534.1"/>
    <property type="molecule type" value="Genomic_DNA"/>
</dbReference>
<protein>
    <submittedName>
        <fullName evidence="1">Uncharacterized protein</fullName>
    </submittedName>
</protein>
<organism evidence="1 2">
    <name type="scientific">Lactobacillus phage 521B</name>
    <dbReference type="NCBI Taxonomy" id="2510942"/>
    <lineage>
        <taxon>Viruses</taxon>
        <taxon>Duplodnaviria</taxon>
        <taxon>Heunggongvirae</taxon>
        <taxon>Uroviricota</taxon>
        <taxon>Caudoviricetes</taxon>
        <taxon>Herelleviridae</taxon>
        <taxon>Tybeckvirus</taxon>
        <taxon>Tybeckvirus tv521B</taxon>
    </lineage>
</organism>
<dbReference type="Proteomes" id="UP000308874">
    <property type="component" value="Segment"/>
</dbReference>
<evidence type="ECO:0000313" key="1">
    <source>
        <dbReference type="EMBL" id="QBJ03534.1"/>
    </source>
</evidence>
<gene>
    <name evidence="1" type="ORF">B521_0184</name>
</gene>
<proteinExistence type="predicted"/>
<reference evidence="1 2" key="1">
    <citation type="submission" date="2019-02" db="EMBL/GenBank/DDBJ databases">
        <title>Isolation of virulent Lactobacillus brevis phages.</title>
        <authorList>
            <person name="Feyereisen M."/>
            <person name="Mahony J."/>
            <person name="O'Sullivan T."/>
            <person name="van Sinderen D."/>
        </authorList>
    </citation>
    <scope>NUCLEOTIDE SEQUENCE [LARGE SCALE GENOMIC DNA]</scope>
</reference>
<name>A0A4Y5FHP4_9CAUD</name>